<accession>A0AAW1QNR0</accession>
<feature type="transmembrane region" description="Helical" evidence="11">
    <location>
        <begin position="115"/>
        <end position="138"/>
    </location>
</feature>
<comment type="similarity">
    <text evidence="10">Belongs to the CDP-alcohol phosphatidyltransferase class-I family.</text>
</comment>
<evidence type="ECO:0000256" key="6">
    <source>
        <dbReference type="ARBA" id="ARBA00023098"/>
    </source>
</evidence>
<dbReference type="PANTHER" id="PTHR14269:SF60">
    <property type="entry name" value="CARDIOLIPIN SYNTHASE (CMP-FORMING)"/>
    <property type="match status" value="1"/>
</dbReference>
<gene>
    <name evidence="12" type="ORF">WJX72_000769</name>
</gene>
<evidence type="ECO:0000256" key="4">
    <source>
        <dbReference type="ARBA" id="ARBA00022692"/>
    </source>
</evidence>
<evidence type="ECO:0000256" key="9">
    <source>
        <dbReference type="ARBA" id="ARBA00023264"/>
    </source>
</evidence>
<evidence type="ECO:0000256" key="2">
    <source>
        <dbReference type="ARBA" id="ARBA00022516"/>
    </source>
</evidence>
<keyword evidence="9" id="KW-1208">Phospholipid metabolism</keyword>
<proteinExistence type="inferred from homology"/>
<evidence type="ECO:0000256" key="5">
    <source>
        <dbReference type="ARBA" id="ARBA00022989"/>
    </source>
</evidence>
<comment type="subcellular location">
    <subcellularLocation>
        <location evidence="1">Membrane</location>
        <topology evidence="1">Multi-pass membrane protein</topology>
    </subcellularLocation>
</comment>
<dbReference type="GO" id="GO:0016020">
    <property type="term" value="C:membrane"/>
    <property type="evidence" value="ECO:0007669"/>
    <property type="project" value="UniProtKB-SubCell"/>
</dbReference>
<keyword evidence="3 10" id="KW-0808">Transferase</keyword>
<dbReference type="Proteomes" id="UP001489004">
    <property type="component" value="Unassembled WGS sequence"/>
</dbReference>
<dbReference type="InterPro" id="IPR050324">
    <property type="entry name" value="CDP-alcohol_PTase-I"/>
</dbReference>
<evidence type="ECO:0000313" key="12">
    <source>
        <dbReference type="EMBL" id="KAK9823164.1"/>
    </source>
</evidence>
<evidence type="ECO:0000256" key="11">
    <source>
        <dbReference type="SAM" id="Phobius"/>
    </source>
</evidence>
<dbReference type="PROSITE" id="PS00379">
    <property type="entry name" value="CDP_ALCOHOL_P_TRANSF"/>
    <property type="match status" value="1"/>
</dbReference>
<dbReference type="InterPro" id="IPR043130">
    <property type="entry name" value="CDP-OH_PTrfase_TM_dom"/>
</dbReference>
<dbReference type="GO" id="GO:0032049">
    <property type="term" value="P:cardiolipin biosynthetic process"/>
    <property type="evidence" value="ECO:0007669"/>
    <property type="project" value="TreeGrafter"/>
</dbReference>
<evidence type="ECO:0000256" key="8">
    <source>
        <dbReference type="ARBA" id="ARBA00023209"/>
    </source>
</evidence>
<dbReference type="AlphaFoldDB" id="A0AAW1QNR0"/>
<keyword evidence="5 11" id="KW-1133">Transmembrane helix</keyword>
<evidence type="ECO:0000256" key="7">
    <source>
        <dbReference type="ARBA" id="ARBA00023136"/>
    </source>
</evidence>
<name>A0AAW1QNR0_9CHLO</name>
<dbReference type="Gene3D" id="1.20.120.1760">
    <property type="match status" value="1"/>
</dbReference>
<evidence type="ECO:0000313" key="13">
    <source>
        <dbReference type="Proteomes" id="UP001489004"/>
    </source>
</evidence>
<dbReference type="GO" id="GO:0043337">
    <property type="term" value="F:cardiolipin synthase (CMP-forming)"/>
    <property type="evidence" value="ECO:0007669"/>
    <property type="project" value="TreeGrafter"/>
</dbReference>
<protein>
    <recommendedName>
        <fullName evidence="14">Cardiolipin synthase</fullName>
    </recommendedName>
</protein>
<dbReference type="GO" id="GO:0005739">
    <property type="term" value="C:mitochondrion"/>
    <property type="evidence" value="ECO:0007669"/>
    <property type="project" value="TreeGrafter"/>
</dbReference>
<dbReference type="PANTHER" id="PTHR14269">
    <property type="entry name" value="CDP-DIACYLGLYCEROL--GLYCEROL-3-PHOSPHATE 3-PHOSPHATIDYLTRANSFERASE-RELATED"/>
    <property type="match status" value="1"/>
</dbReference>
<dbReference type="InterPro" id="IPR048254">
    <property type="entry name" value="CDP_ALCOHOL_P_TRANSF_CS"/>
</dbReference>
<keyword evidence="6" id="KW-0443">Lipid metabolism</keyword>
<evidence type="ECO:0008006" key="14">
    <source>
        <dbReference type="Google" id="ProtNLM"/>
    </source>
</evidence>
<sequence>MLEAGWTRDAVLTIPNALCVARMLSGPVVAALILKEAWGPAFALLTAAGISDWLDGYIARKLGQGSVLGSYLDPLADKVLVCSVVGALAYQGSLPMPLAALIIGRDVILPSETALWGIGGVVALTTLASGLGYARAYFAGQLLKARAH</sequence>
<keyword evidence="13" id="KW-1185">Reference proteome</keyword>
<evidence type="ECO:0000256" key="10">
    <source>
        <dbReference type="RuleBase" id="RU003750"/>
    </source>
</evidence>
<keyword evidence="4 11" id="KW-0812">Transmembrane</keyword>
<evidence type="ECO:0000256" key="1">
    <source>
        <dbReference type="ARBA" id="ARBA00004141"/>
    </source>
</evidence>
<dbReference type="InterPro" id="IPR000462">
    <property type="entry name" value="CDP-OH_P_trans"/>
</dbReference>
<comment type="caution">
    <text evidence="12">The sequence shown here is derived from an EMBL/GenBank/DDBJ whole genome shotgun (WGS) entry which is preliminary data.</text>
</comment>
<feature type="transmembrane region" description="Helical" evidence="11">
    <location>
        <begin position="79"/>
        <end position="103"/>
    </location>
</feature>
<keyword evidence="7 11" id="KW-0472">Membrane</keyword>
<keyword evidence="8" id="KW-0594">Phospholipid biosynthesis</keyword>
<organism evidence="12 13">
    <name type="scientific">[Myrmecia] bisecta</name>
    <dbReference type="NCBI Taxonomy" id="41462"/>
    <lineage>
        <taxon>Eukaryota</taxon>
        <taxon>Viridiplantae</taxon>
        <taxon>Chlorophyta</taxon>
        <taxon>core chlorophytes</taxon>
        <taxon>Trebouxiophyceae</taxon>
        <taxon>Trebouxiales</taxon>
        <taxon>Trebouxiaceae</taxon>
        <taxon>Myrmecia</taxon>
    </lineage>
</organism>
<evidence type="ECO:0000256" key="3">
    <source>
        <dbReference type="ARBA" id="ARBA00022679"/>
    </source>
</evidence>
<keyword evidence="2" id="KW-0444">Lipid biosynthesis</keyword>
<dbReference type="EMBL" id="JALJOR010000002">
    <property type="protein sequence ID" value="KAK9823164.1"/>
    <property type="molecule type" value="Genomic_DNA"/>
</dbReference>
<reference evidence="12 13" key="1">
    <citation type="journal article" date="2024" name="Nat. Commun.">
        <title>Phylogenomics reveals the evolutionary origins of lichenization in chlorophyte algae.</title>
        <authorList>
            <person name="Puginier C."/>
            <person name="Libourel C."/>
            <person name="Otte J."/>
            <person name="Skaloud P."/>
            <person name="Haon M."/>
            <person name="Grisel S."/>
            <person name="Petersen M."/>
            <person name="Berrin J.G."/>
            <person name="Delaux P.M."/>
            <person name="Dal Grande F."/>
            <person name="Keller J."/>
        </authorList>
    </citation>
    <scope>NUCLEOTIDE SEQUENCE [LARGE SCALE GENOMIC DNA]</scope>
    <source>
        <strain evidence="12 13">SAG 2043</strain>
    </source>
</reference>
<dbReference type="Pfam" id="PF01066">
    <property type="entry name" value="CDP-OH_P_transf"/>
    <property type="match status" value="1"/>
</dbReference>